<sequence>MHTCLNGISKMIYTQFLLAATAGLLLLLLFKKWAQYRGIPPGPWGLPIVGYMPFLLKGDPIQMFQEFKKKYGKVFSISIGNFNCVVINDYKLIIEAYKEDVFLGRPAFEIQITRSHGQKRGILFAEGNVWAEQRRFAARTLRNFGIGNKNSMETLLQNEAQELGNFLAANVDKPMSLKSRFNASVLNSLWYICTGSRFDVEDPDFLFLITNIIDNFQKAESTGVVFFFPWVLKKDFLIKGFWKKYLETRDKTQGLIKASIAEHEKTYSPTENRDLIDALIEHRKKSNNPDSSFYGSEGEMNQLIVLLDLFVAGAETSSSILQWAMLYMIIWPEVQAKVQEEIDSVIGSSRIPSLEDKPNMIYTEAVLCEIHRFCTLVPFSVYHSTLADTKFAGYKIPKDTCIFANMRDAHHDKEFQKVPGATLSIQPNAKTFIVAPKPYEIIIQTRA</sequence>
<keyword evidence="12" id="KW-0503">Monooxygenase</keyword>
<keyword evidence="14" id="KW-0812">Transmembrane</keyword>
<dbReference type="InterPro" id="IPR050182">
    <property type="entry name" value="Cytochrome_P450_fam2"/>
</dbReference>
<evidence type="ECO:0000256" key="10">
    <source>
        <dbReference type="ARBA" id="ARBA00023002"/>
    </source>
</evidence>
<feature type="transmembrane region" description="Helical" evidence="14">
    <location>
        <begin position="12"/>
        <end position="30"/>
    </location>
</feature>
<keyword evidence="11" id="KW-0408">Iron</keyword>
<evidence type="ECO:0000256" key="8">
    <source>
        <dbReference type="ARBA" id="ARBA00022824"/>
    </source>
</evidence>
<dbReference type="Pfam" id="PF00067">
    <property type="entry name" value="p450"/>
    <property type="match status" value="1"/>
</dbReference>
<organism evidence="15 16">
    <name type="scientific">Allacma fusca</name>
    <dbReference type="NCBI Taxonomy" id="39272"/>
    <lineage>
        <taxon>Eukaryota</taxon>
        <taxon>Metazoa</taxon>
        <taxon>Ecdysozoa</taxon>
        <taxon>Arthropoda</taxon>
        <taxon>Hexapoda</taxon>
        <taxon>Collembola</taxon>
        <taxon>Symphypleona</taxon>
        <taxon>Sminthuridae</taxon>
        <taxon>Allacma</taxon>
    </lineage>
</organism>
<keyword evidence="14" id="KW-1133">Transmembrane helix</keyword>
<dbReference type="PANTHER" id="PTHR24300">
    <property type="entry name" value="CYTOCHROME P450 508A4-RELATED"/>
    <property type="match status" value="1"/>
</dbReference>
<evidence type="ECO:0008006" key="17">
    <source>
        <dbReference type="Google" id="ProtNLM"/>
    </source>
</evidence>
<dbReference type="OrthoDB" id="3934656at2759"/>
<evidence type="ECO:0000313" key="15">
    <source>
        <dbReference type="EMBL" id="CAG7833832.1"/>
    </source>
</evidence>
<evidence type="ECO:0000256" key="11">
    <source>
        <dbReference type="ARBA" id="ARBA00023004"/>
    </source>
</evidence>
<dbReference type="InterPro" id="IPR001128">
    <property type="entry name" value="Cyt_P450"/>
</dbReference>
<proteinExistence type="inferred from homology"/>
<keyword evidence="9" id="KW-0492">Microsome</keyword>
<comment type="similarity">
    <text evidence="5">Belongs to the cytochrome P450 family.</text>
</comment>
<evidence type="ECO:0000256" key="2">
    <source>
        <dbReference type="ARBA" id="ARBA00003690"/>
    </source>
</evidence>
<gene>
    <name evidence="15" type="ORF">AFUS01_LOCUS43410</name>
</gene>
<comment type="cofactor">
    <cofactor evidence="1">
        <name>heme</name>
        <dbReference type="ChEBI" id="CHEBI:30413"/>
    </cofactor>
</comment>
<evidence type="ECO:0000256" key="3">
    <source>
        <dbReference type="ARBA" id="ARBA00004174"/>
    </source>
</evidence>
<evidence type="ECO:0000256" key="13">
    <source>
        <dbReference type="ARBA" id="ARBA00023136"/>
    </source>
</evidence>
<keyword evidence="13 14" id="KW-0472">Membrane</keyword>
<keyword evidence="10" id="KW-0560">Oxidoreductase</keyword>
<keyword evidence="7" id="KW-0479">Metal-binding</keyword>
<accession>A0A8J2PZ60</accession>
<dbReference type="GO" id="GO:0005506">
    <property type="term" value="F:iron ion binding"/>
    <property type="evidence" value="ECO:0007669"/>
    <property type="project" value="InterPro"/>
</dbReference>
<dbReference type="GO" id="GO:0016712">
    <property type="term" value="F:oxidoreductase activity, acting on paired donors, with incorporation or reduction of molecular oxygen, reduced flavin or flavoprotein as one donor, and incorporation of one atom of oxygen"/>
    <property type="evidence" value="ECO:0007669"/>
    <property type="project" value="TreeGrafter"/>
</dbReference>
<keyword evidence="8" id="KW-0256">Endoplasmic reticulum</keyword>
<keyword evidence="16" id="KW-1185">Reference proteome</keyword>
<dbReference type="GO" id="GO:0008395">
    <property type="term" value="F:steroid hydroxylase activity"/>
    <property type="evidence" value="ECO:0007669"/>
    <property type="project" value="TreeGrafter"/>
</dbReference>
<dbReference type="PANTHER" id="PTHR24300:SF403">
    <property type="entry name" value="CYTOCHROME P450 306A1"/>
    <property type="match status" value="1"/>
</dbReference>
<evidence type="ECO:0000256" key="12">
    <source>
        <dbReference type="ARBA" id="ARBA00023033"/>
    </source>
</evidence>
<dbReference type="GO" id="GO:0020037">
    <property type="term" value="F:heme binding"/>
    <property type="evidence" value="ECO:0007669"/>
    <property type="project" value="InterPro"/>
</dbReference>
<dbReference type="EMBL" id="CAJVCH010570036">
    <property type="protein sequence ID" value="CAG7833832.1"/>
    <property type="molecule type" value="Genomic_DNA"/>
</dbReference>
<evidence type="ECO:0000256" key="4">
    <source>
        <dbReference type="ARBA" id="ARBA00004406"/>
    </source>
</evidence>
<dbReference type="Proteomes" id="UP000708208">
    <property type="component" value="Unassembled WGS sequence"/>
</dbReference>
<evidence type="ECO:0000256" key="14">
    <source>
        <dbReference type="SAM" id="Phobius"/>
    </source>
</evidence>
<reference evidence="15" key="1">
    <citation type="submission" date="2021-06" db="EMBL/GenBank/DDBJ databases">
        <authorList>
            <person name="Hodson N. C."/>
            <person name="Mongue J. A."/>
            <person name="Jaron S. K."/>
        </authorList>
    </citation>
    <scope>NUCLEOTIDE SEQUENCE</scope>
</reference>
<dbReference type="GO" id="GO:0006082">
    <property type="term" value="P:organic acid metabolic process"/>
    <property type="evidence" value="ECO:0007669"/>
    <property type="project" value="TreeGrafter"/>
</dbReference>
<dbReference type="GO" id="GO:0006805">
    <property type="term" value="P:xenobiotic metabolic process"/>
    <property type="evidence" value="ECO:0007669"/>
    <property type="project" value="TreeGrafter"/>
</dbReference>
<evidence type="ECO:0000256" key="6">
    <source>
        <dbReference type="ARBA" id="ARBA00022617"/>
    </source>
</evidence>
<evidence type="ECO:0000256" key="7">
    <source>
        <dbReference type="ARBA" id="ARBA00022723"/>
    </source>
</evidence>
<comment type="caution">
    <text evidence="15">The sequence shown here is derived from an EMBL/GenBank/DDBJ whole genome shotgun (WGS) entry which is preliminary data.</text>
</comment>
<evidence type="ECO:0000256" key="1">
    <source>
        <dbReference type="ARBA" id="ARBA00001971"/>
    </source>
</evidence>
<keyword evidence="6" id="KW-0349">Heme</keyword>
<dbReference type="FunFam" id="1.10.630.10:FF:000238">
    <property type="entry name" value="Cytochrome P450 2A6"/>
    <property type="match status" value="1"/>
</dbReference>
<evidence type="ECO:0000256" key="9">
    <source>
        <dbReference type="ARBA" id="ARBA00022848"/>
    </source>
</evidence>
<protein>
    <recommendedName>
        <fullName evidence="17">Cytochrome P450</fullName>
    </recommendedName>
</protein>
<comment type="function">
    <text evidence="2">May be involved in the metabolism of insect hormones and in the breakdown of synthetic insecticides.</text>
</comment>
<dbReference type="GO" id="GO:0005789">
    <property type="term" value="C:endoplasmic reticulum membrane"/>
    <property type="evidence" value="ECO:0007669"/>
    <property type="project" value="UniProtKB-SubCell"/>
</dbReference>
<evidence type="ECO:0000313" key="16">
    <source>
        <dbReference type="Proteomes" id="UP000708208"/>
    </source>
</evidence>
<comment type="subcellular location">
    <subcellularLocation>
        <location evidence="4">Endoplasmic reticulum membrane</location>
        <topology evidence="4">Peripheral membrane protein</topology>
    </subcellularLocation>
    <subcellularLocation>
        <location evidence="3">Microsome membrane</location>
        <topology evidence="3">Peripheral membrane protein</topology>
    </subcellularLocation>
</comment>
<evidence type="ECO:0000256" key="5">
    <source>
        <dbReference type="ARBA" id="ARBA00010617"/>
    </source>
</evidence>
<dbReference type="AlphaFoldDB" id="A0A8J2PZ60"/>
<name>A0A8J2PZ60_9HEXA</name>